<dbReference type="Proteomes" id="UP001054945">
    <property type="component" value="Unassembled WGS sequence"/>
</dbReference>
<proteinExistence type="predicted"/>
<evidence type="ECO:0000313" key="2">
    <source>
        <dbReference type="Proteomes" id="UP001054945"/>
    </source>
</evidence>
<name>A0AAV4VDE7_CAEEX</name>
<dbReference type="InterPro" id="IPR005312">
    <property type="entry name" value="DUF1759"/>
</dbReference>
<dbReference type="Pfam" id="PF03564">
    <property type="entry name" value="DUF1759"/>
    <property type="match status" value="1"/>
</dbReference>
<comment type="caution">
    <text evidence="1">The sequence shown here is derived from an EMBL/GenBank/DDBJ whole genome shotgun (WGS) entry which is preliminary data.</text>
</comment>
<gene>
    <name evidence="1" type="ORF">CEXT_202871</name>
</gene>
<keyword evidence="2" id="KW-1185">Reference proteome</keyword>
<dbReference type="AlphaFoldDB" id="A0AAV4VDE7"/>
<protein>
    <submittedName>
        <fullName evidence="1">Uncharacterized protein</fullName>
    </submittedName>
</protein>
<dbReference type="PANTHER" id="PTHR22954:SF3">
    <property type="entry name" value="PROTEIN CBG08539"/>
    <property type="match status" value="1"/>
</dbReference>
<reference evidence="1 2" key="1">
    <citation type="submission" date="2021-06" db="EMBL/GenBank/DDBJ databases">
        <title>Caerostris extrusa draft genome.</title>
        <authorList>
            <person name="Kono N."/>
            <person name="Arakawa K."/>
        </authorList>
    </citation>
    <scope>NUCLEOTIDE SEQUENCE [LARGE SCALE GENOMIC DNA]</scope>
</reference>
<organism evidence="1 2">
    <name type="scientific">Caerostris extrusa</name>
    <name type="common">Bark spider</name>
    <name type="synonym">Caerostris bankana</name>
    <dbReference type="NCBI Taxonomy" id="172846"/>
    <lineage>
        <taxon>Eukaryota</taxon>
        <taxon>Metazoa</taxon>
        <taxon>Ecdysozoa</taxon>
        <taxon>Arthropoda</taxon>
        <taxon>Chelicerata</taxon>
        <taxon>Arachnida</taxon>
        <taxon>Araneae</taxon>
        <taxon>Araneomorphae</taxon>
        <taxon>Entelegynae</taxon>
        <taxon>Araneoidea</taxon>
        <taxon>Araneidae</taxon>
        <taxon>Caerostris</taxon>
    </lineage>
</organism>
<dbReference type="EMBL" id="BPLR01014315">
    <property type="protein sequence ID" value="GIY68034.1"/>
    <property type="molecule type" value="Genomic_DNA"/>
</dbReference>
<dbReference type="PANTHER" id="PTHR22954">
    <property type="entry name" value="RETROVIRAL PROTEASE-RELATED"/>
    <property type="match status" value="1"/>
</dbReference>
<evidence type="ECO:0000313" key="1">
    <source>
        <dbReference type="EMBL" id="GIY68034.1"/>
    </source>
</evidence>
<accession>A0AAV4VDE7</accession>
<sequence>MKLPRISLDKFSGDICRFQEFWPQYEAAIHENENLQDIEKFNYLKSLLTDSAATAISGLPLTPENYRKAVEILKERFGKKKF</sequence>